<dbReference type="InterPro" id="IPR027417">
    <property type="entry name" value="P-loop_NTPase"/>
</dbReference>
<proteinExistence type="predicted"/>
<dbReference type="Pfam" id="PF00005">
    <property type="entry name" value="ABC_tran"/>
    <property type="match status" value="1"/>
</dbReference>
<keyword evidence="5 10" id="KW-0067">ATP-binding</keyword>
<comment type="caution">
    <text evidence="10">The sequence shown here is derived from an EMBL/GenBank/DDBJ whole genome shotgun (WGS) entry which is preliminary data.</text>
</comment>
<dbReference type="Gene3D" id="2.40.50.100">
    <property type="match status" value="1"/>
</dbReference>
<dbReference type="GO" id="GO:0015697">
    <property type="term" value="P:quaternary ammonium group transport"/>
    <property type="evidence" value="ECO:0007669"/>
    <property type="project" value="UniProtKB-ARBA"/>
</dbReference>
<name>A0A554XAU6_9BURK</name>
<keyword evidence="4" id="KW-0547">Nucleotide-binding</keyword>
<dbReference type="CDD" id="cd03259">
    <property type="entry name" value="ABC_Carb_Solutes_like"/>
    <property type="match status" value="1"/>
</dbReference>
<dbReference type="InterPro" id="IPR008995">
    <property type="entry name" value="Mo/tungstate-bd_C_term_dom"/>
</dbReference>
<evidence type="ECO:0000256" key="8">
    <source>
        <dbReference type="ARBA" id="ARBA00023136"/>
    </source>
</evidence>
<reference evidence="10 11" key="1">
    <citation type="submission" date="2019-07" db="EMBL/GenBank/DDBJ databases">
        <title>Tepidimonas taiwanensis I1-1 draft genome.</title>
        <authorList>
            <person name="Da Costa M.S."/>
            <person name="Froufe H.J.C."/>
            <person name="Egas C."/>
            <person name="Albuquerque L."/>
        </authorList>
    </citation>
    <scope>NUCLEOTIDE SEQUENCE [LARGE SCALE GENOMIC DNA]</scope>
    <source>
        <strain evidence="10 11">I1-1</strain>
    </source>
</reference>
<dbReference type="GO" id="GO:0015408">
    <property type="term" value="F:ABC-type ferric iron transporter activity"/>
    <property type="evidence" value="ECO:0007669"/>
    <property type="project" value="InterPro"/>
</dbReference>
<keyword evidence="3" id="KW-0410">Iron transport</keyword>
<dbReference type="InterPro" id="IPR050093">
    <property type="entry name" value="ABC_SmlMolc_Importer"/>
</dbReference>
<dbReference type="FunFam" id="3.40.50.300:FF:000425">
    <property type="entry name" value="Probable ABC transporter, ATP-binding subunit"/>
    <property type="match status" value="1"/>
</dbReference>
<keyword evidence="11" id="KW-1185">Reference proteome</keyword>
<sequence>MRMHIIYNGGMELSVTQVGVRYPGAAQAAVEGVTLGLRTGDIGVLIGPSGCGKTTLLRAVAGLERIAQGSIALGGRLVSADGVHLPPEARRVGMVFQDYALFPHLDVGRNVAFGLRHLDAAQRRERVAQALALVGLDGLQRRYPHELSGGQQQRVALARALAPQPHLLLLDEPFSNLDVDLRERLAHEIRAIIKSAGLTALFVTHDQMEAFAIGDVIGVMHQGRLHQWDDAYSLYHRPATRFVAEFIGHGVFTPARIRQRGDDVVVETPLGDLLDMEECPLPSAYPDGLCDVLLRADDIVHDDDAPVKAQIVRKAFRGSEFLYTLRLASGETVMALVPSHHNHAVGEWIGIRVAMDHVVTFARGAGAAEPPAPAVARHTRATAEAVP</sequence>
<dbReference type="EMBL" id="VJOM01000006">
    <property type="protein sequence ID" value="TSE32962.1"/>
    <property type="molecule type" value="Genomic_DNA"/>
</dbReference>
<dbReference type="PANTHER" id="PTHR42781">
    <property type="entry name" value="SPERMIDINE/PUTRESCINE IMPORT ATP-BINDING PROTEIN POTA"/>
    <property type="match status" value="1"/>
</dbReference>
<evidence type="ECO:0000256" key="4">
    <source>
        <dbReference type="ARBA" id="ARBA00022741"/>
    </source>
</evidence>
<dbReference type="InterPro" id="IPR013611">
    <property type="entry name" value="Transp-assoc_OB_typ2"/>
</dbReference>
<dbReference type="InterPro" id="IPR015853">
    <property type="entry name" value="ABC_transpr_FbpC"/>
</dbReference>
<evidence type="ECO:0000256" key="3">
    <source>
        <dbReference type="ARBA" id="ARBA00022496"/>
    </source>
</evidence>
<keyword evidence="6" id="KW-0408">Iron</keyword>
<dbReference type="Proteomes" id="UP000317763">
    <property type="component" value="Unassembled WGS sequence"/>
</dbReference>
<keyword evidence="1" id="KW-0813">Transport</keyword>
<dbReference type="GO" id="GO:0043190">
    <property type="term" value="C:ATP-binding cassette (ABC) transporter complex"/>
    <property type="evidence" value="ECO:0007669"/>
    <property type="project" value="InterPro"/>
</dbReference>
<dbReference type="SMART" id="SM00382">
    <property type="entry name" value="AAA"/>
    <property type="match status" value="1"/>
</dbReference>
<evidence type="ECO:0000313" key="11">
    <source>
        <dbReference type="Proteomes" id="UP000317763"/>
    </source>
</evidence>
<dbReference type="InterPro" id="IPR003593">
    <property type="entry name" value="AAA+_ATPase"/>
</dbReference>
<evidence type="ECO:0000313" key="10">
    <source>
        <dbReference type="EMBL" id="TSE32962.1"/>
    </source>
</evidence>
<dbReference type="PANTHER" id="PTHR42781:SF4">
    <property type="entry name" value="SPERMIDINE_PUTRESCINE IMPORT ATP-BINDING PROTEIN POTA"/>
    <property type="match status" value="1"/>
</dbReference>
<dbReference type="AlphaFoldDB" id="A0A554XAU6"/>
<evidence type="ECO:0000256" key="2">
    <source>
        <dbReference type="ARBA" id="ARBA00022475"/>
    </source>
</evidence>
<dbReference type="Pfam" id="PF08402">
    <property type="entry name" value="TOBE_2"/>
    <property type="match status" value="1"/>
</dbReference>
<keyword evidence="7" id="KW-0406">Ion transport</keyword>
<gene>
    <name evidence="10" type="primary">fbpC</name>
    <name evidence="10" type="ORF">Ttaiw_00822</name>
</gene>
<dbReference type="PROSITE" id="PS50893">
    <property type="entry name" value="ABC_TRANSPORTER_2"/>
    <property type="match status" value="1"/>
</dbReference>
<dbReference type="InterPro" id="IPR017871">
    <property type="entry name" value="ABC_transporter-like_CS"/>
</dbReference>
<dbReference type="PROSITE" id="PS00211">
    <property type="entry name" value="ABC_TRANSPORTER_1"/>
    <property type="match status" value="1"/>
</dbReference>
<keyword evidence="2" id="KW-1003">Cell membrane</keyword>
<dbReference type="STRING" id="307486.GCA_000807215_01273"/>
<dbReference type="Gene3D" id="3.40.50.300">
    <property type="entry name" value="P-loop containing nucleotide triphosphate hydrolases"/>
    <property type="match status" value="1"/>
</dbReference>
<evidence type="ECO:0000256" key="6">
    <source>
        <dbReference type="ARBA" id="ARBA00023004"/>
    </source>
</evidence>
<accession>A0A554XAU6</accession>
<dbReference type="SUPFAM" id="SSF50331">
    <property type="entry name" value="MOP-like"/>
    <property type="match status" value="1"/>
</dbReference>
<protein>
    <submittedName>
        <fullName evidence="10">Fe(3+) ions import ATP-binding protein FbpC</fullName>
    </submittedName>
</protein>
<evidence type="ECO:0000256" key="5">
    <source>
        <dbReference type="ARBA" id="ARBA00022840"/>
    </source>
</evidence>
<feature type="domain" description="ABC transporter" evidence="9">
    <location>
        <begin position="13"/>
        <end position="247"/>
    </location>
</feature>
<dbReference type="SUPFAM" id="SSF52540">
    <property type="entry name" value="P-loop containing nucleoside triphosphate hydrolases"/>
    <property type="match status" value="1"/>
</dbReference>
<evidence type="ECO:0000256" key="7">
    <source>
        <dbReference type="ARBA" id="ARBA00023065"/>
    </source>
</evidence>
<evidence type="ECO:0000256" key="1">
    <source>
        <dbReference type="ARBA" id="ARBA00022448"/>
    </source>
</evidence>
<dbReference type="GO" id="GO:0016887">
    <property type="term" value="F:ATP hydrolysis activity"/>
    <property type="evidence" value="ECO:0007669"/>
    <property type="project" value="InterPro"/>
</dbReference>
<dbReference type="GO" id="GO:0005524">
    <property type="term" value="F:ATP binding"/>
    <property type="evidence" value="ECO:0007669"/>
    <property type="project" value="UniProtKB-KW"/>
</dbReference>
<evidence type="ECO:0000259" key="9">
    <source>
        <dbReference type="PROSITE" id="PS50893"/>
    </source>
</evidence>
<organism evidence="10 11">
    <name type="scientific">Tepidimonas taiwanensis</name>
    <dbReference type="NCBI Taxonomy" id="307486"/>
    <lineage>
        <taxon>Bacteria</taxon>
        <taxon>Pseudomonadati</taxon>
        <taxon>Pseudomonadota</taxon>
        <taxon>Betaproteobacteria</taxon>
        <taxon>Burkholderiales</taxon>
        <taxon>Tepidimonas</taxon>
    </lineage>
</organism>
<dbReference type="InterPro" id="IPR003439">
    <property type="entry name" value="ABC_transporter-like_ATP-bd"/>
</dbReference>
<keyword evidence="8" id="KW-0472">Membrane</keyword>